<organism evidence="1 2">
    <name type="scientific">Duganella rivi</name>
    <dbReference type="NCBI Taxonomy" id="2666083"/>
    <lineage>
        <taxon>Bacteria</taxon>
        <taxon>Pseudomonadati</taxon>
        <taxon>Pseudomonadota</taxon>
        <taxon>Betaproteobacteria</taxon>
        <taxon>Burkholderiales</taxon>
        <taxon>Oxalobacteraceae</taxon>
        <taxon>Telluria group</taxon>
        <taxon>Duganella</taxon>
    </lineage>
</organism>
<protein>
    <submittedName>
        <fullName evidence="1">Uncharacterized protein</fullName>
    </submittedName>
</protein>
<comment type="caution">
    <text evidence="1">The sequence shown here is derived from an EMBL/GenBank/DDBJ whole genome shotgun (WGS) entry which is preliminary data.</text>
</comment>
<dbReference type="Proteomes" id="UP000450012">
    <property type="component" value="Unassembled WGS sequence"/>
</dbReference>
<keyword evidence="2" id="KW-1185">Reference proteome</keyword>
<accession>A0A7X4KAA6</accession>
<dbReference type="AlphaFoldDB" id="A0A7X4KAA6"/>
<proteinExistence type="predicted"/>
<sequence>MANDLKSILQNVKSEDLQIDQFGRLVVNLPGLGQKIAEAKPGVRRIPGAAASNNCDCGGGGGGSGCGSAIQPGVENIKSGPT</sequence>
<dbReference type="EMBL" id="WWCK01000001">
    <property type="protein sequence ID" value="MYM65722.1"/>
    <property type="molecule type" value="Genomic_DNA"/>
</dbReference>
<evidence type="ECO:0000313" key="1">
    <source>
        <dbReference type="EMBL" id="MYM65722.1"/>
    </source>
</evidence>
<reference evidence="1 2" key="1">
    <citation type="submission" date="2019-12" db="EMBL/GenBank/DDBJ databases">
        <title>Novel species isolated from a subtropical stream in China.</title>
        <authorList>
            <person name="Lu H."/>
        </authorList>
    </citation>
    <scope>NUCLEOTIDE SEQUENCE [LARGE SCALE GENOMIC DNA]</scope>
    <source>
        <strain evidence="1 2">FT55W</strain>
    </source>
</reference>
<name>A0A7X4KAA6_9BURK</name>
<gene>
    <name evidence="1" type="ORF">GTP45_02600</name>
</gene>
<dbReference type="RefSeq" id="WP_161012303.1">
    <property type="nucleotide sequence ID" value="NZ_WWCK01000001.1"/>
</dbReference>
<evidence type="ECO:0000313" key="2">
    <source>
        <dbReference type="Proteomes" id="UP000450012"/>
    </source>
</evidence>